<keyword evidence="2" id="KW-1185">Reference proteome</keyword>
<sequence length="439" mass="48594">MNNEITTEILANAIDATKKSVKIVSVEKTLKLEIEGQKKEFKLVNKAASSNISQLNAMAIAPVNSDGTVDYNNCAVVYAGTNTWGETGRNGALTAVGAIDGLSSEYYDAVDFLKATQGKLTKKNGKITDVAGFSQSGGYMMKMAAKYGQAIGFKTTSFDDWGGSQFSTLSKPQQTRLIANPAMLTRYQNDSWADLSRRDHKYGNIQGIIGIGDHNALSKYFTGNVLDLDSLAKDGIFAPNMTKKQVERAAKNWIKKNRNWDPFANPDAEIAERIKTYLSRYGTYATKTYGLQMKRLNQLRSHLLASGGGLSANGKIYLDSEAARIIVEKAATDFEIATESILKVYQKDIRHAQDLWQDTLTESRWMGSLLEEWEIMACLRDMGATPYTIVTLPCQKYQAKIDKITNMAYNFNALTNKINAKITDIVARDSELAQQLRGI</sequence>
<dbReference type="Proteomes" id="UP000218282">
    <property type="component" value="Unassembled WGS sequence"/>
</dbReference>
<comment type="caution">
    <text evidence="1">The sequence shown here is derived from an EMBL/GenBank/DDBJ whole genome shotgun (WGS) entry which is preliminary data.</text>
</comment>
<evidence type="ECO:0000313" key="2">
    <source>
        <dbReference type="Proteomes" id="UP000218282"/>
    </source>
</evidence>
<accession>A0A2A5S5V4</accession>
<dbReference type="RefSeq" id="WP_245810443.1">
    <property type="nucleotide sequence ID" value="NZ_JXJW01000001.1"/>
</dbReference>
<name>A0A2A5S5V4_9LACT</name>
<evidence type="ECO:0000313" key="1">
    <source>
        <dbReference type="EMBL" id="PCS08844.1"/>
    </source>
</evidence>
<protein>
    <submittedName>
        <fullName evidence="1">Uncharacterized protein</fullName>
    </submittedName>
</protein>
<dbReference type="AlphaFoldDB" id="A0A2A5S5V4"/>
<gene>
    <name evidence="1" type="ORF">RU86_GL000080</name>
</gene>
<dbReference type="EMBL" id="JXJW01000001">
    <property type="protein sequence ID" value="PCS08844.1"/>
    <property type="molecule type" value="Genomic_DNA"/>
</dbReference>
<proteinExistence type="predicted"/>
<reference evidence="1 2" key="1">
    <citation type="submission" date="2014-12" db="EMBL/GenBank/DDBJ databases">
        <title>Draft genome sequences of 10 type strains of Lactococcus.</title>
        <authorList>
            <person name="Sun Z."/>
            <person name="Zhong Z."/>
            <person name="Liu W."/>
            <person name="Zhang W."/>
            <person name="Zhang H."/>
        </authorList>
    </citation>
    <scope>NUCLEOTIDE SEQUENCE [LARGE SCALE GENOMIC DNA]</scope>
    <source>
        <strain evidence="1 2">DSM 6634</strain>
    </source>
</reference>
<organism evidence="1 2">
    <name type="scientific">Pseudolactococcus piscium</name>
    <dbReference type="NCBI Taxonomy" id="1364"/>
    <lineage>
        <taxon>Bacteria</taxon>
        <taxon>Bacillati</taxon>
        <taxon>Bacillota</taxon>
        <taxon>Bacilli</taxon>
        <taxon>Lactobacillales</taxon>
        <taxon>Streptococcaceae</taxon>
        <taxon>Pseudolactococcus</taxon>
    </lineage>
</organism>